<sequence length="59" mass="6668">MIRDLVSYLDYSICAEWALGLFFAAFTGIVFSAFRLSRDASERFAAIAISDQVEDPRDE</sequence>
<accession>A0A5B9QKX8</accession>
<protein>
    <recommendedName>
        <fullName evidence="4">Cbb3-type cytochrome oxidase component FixQ</fullName>
    </recommendedName>
</protein>
<reference evidence="2 3" key="1">
    <citation type="submission" date="2019-08" db="EMBL/GenBank/DDBJ databases">
        <title>Deep-cultivation of Planctomycetes and their phenomic and genomic characterization uncovers novel biology.</title>
        <authorList>
            <person name="Wiegand S."/>
            <person name="Jogler M."/>
            <person name="Boedeker C."/>
            <person name="Pinto D."/>
            <person name="Vollmers J."/>
            <person name="Rivas-Marin E."/>
            <person name="Kohn T."/>
            <person name="Peeters S.H."/>
            <person name="Heuer A."/>
            <person name="Rast P."/>
            <person name="Oberbeckmann S."/>
            <person name="Bunk B."/>
            <person name="Jeske O."/>
            <person name="Meyerdierks A."/>
            <person name="Storesund J.E."/>
            <person name="Kallscheuer N."/>
            <person name="Luecker S."/>
            <person name="Lage O.M."/>
            <person name="Pohl T."/>
            <person name="Merkel B.J."/>
            <person name="Hornburger P."/>
            <person name="Mueller R.-W."/>
            <person name="Bruemmer F."/>
            <person name="Labrenz M."/>
            <person name="Spormann A.M."/>
            <person name="Op den Camp H."/>
            <person name="Overmann J."/>
            <person name="Amann R."/>
            <person name="Jetten M.S.M."/>
            <person name="Mascher T."/>
            <person name="Medema M.H."/>
            <person name="Devos D.P."/>
            <person name="Kaster A.-K."/>
            <person name="Ovreas L."/>
            <person name="Rohde M."/>
            <person name="Galperin M.Y."/>
            <person name="Jogler C."/>
        </authorList>
    </citation>
    <scope>NUCLEOTIDE SEQUENCE [LARGE SCALE GENOMIC DNA]</scope>
    <source>
        <strain evidence="2 3">UC8</strain>
    </source>
</reference>
<dbReference type="KEGG" id="rul:UC8_15590"/>
<evidence type="ECO:0000313" key="3">
    <source>
        <dbReference type="Proteomes" id="UP000325286"/>
    </source>
</evidence>
<keyword evidence="3" id="KW-1185">Reference proteome</keyword>
<keyword evidence="1" id="KW-1133">Transmembrane helix</keyword>
<organism evidence="2 3">
    <name type="scientific">Roseimaritima ulvae</name>
    <dbReference type="NCBI Taxonomy" id="980254"/>
    <lineage>
        <taxon>Bacteria</taxon>
        <taxon>Pseudomonadati</taxon>
        <taxon>Planctomycetota</taxon>
        <taxon>Planctomycetia</taxon>
        <taxon>Pirellulales</taxon>
        <taxon>Pirellulaceae</taxon>
        <taxon>Roseimaritima</taxon>
    </lineage>
</organism>
<dbReference type="Proteomes" id="UP000325286">
    <property type="component" value="Chromosome"/>
</dbReference>
<keyword evidence="1" id="KW-0812">Transmembrane</keyword>
<dbReference type="EMBL" id="CP042914">
    <property type="protein sequence ID" value="QEG39564.1"/>
    <property type="molecule type" value="Genomic_DNA"/>
</dbReference>
<gene>
    <name evidence="2" type="ORF">UC8_15590</name>
</gene>
<feature type="transmembrane region" description="Helical" evidence="1">
    <location>
        <begin position="17"/>
        <end position="34"/>
    </location>
</feature>
<evidence type="ECO:0000256" key="1">
    <source>
        <dbReference type="SAM" id="Phobius"/>
    </source>
</evidence>
<dbReference type="AlphaFoldDB" id="A0A5B9QKX8"/>
<name>A0A5B9QKX8_9BACT</name>
<dbReference type="OrthoDB" id="290328at2"/>
<evidence type="ECO:0008006" key="4">
    <source>
        <dbReference type="Google" id="ProtNLM"/>
    </source>
</evidence>
<keyword evidence="1" id="KW-0472">Membrane</keyword>
<evidence type="ECO:0000313" key="2">
    <source>
        <dbReference type="EMBL" id="QEG39564.1"/>
    </source>
</evidence>
<proteinExistence type="predicted"/>
<dbReference type="RefSeq" id="WP_068133054.1">
    <property type="nucleotide sequence ID" value="NZ_CP042914.1"/>
</dbReference>